<evidence type="ECO:0000256" key="1">
    <source>
        <dbReference type="SAM" id="MobiDB-lite"/>
    </source>
</evidence>
<name>A0A9P5X5F2_9AGAR</name>
<evidence type="ECO:0000256" key="2">
    <source>
        <dbReference type="SAM" id="Phobius"/>
    </source>
</evidence>
<evidence type="ECO:0000313" key="3">
    <source>
        <dbReference type="EMBL" id="KAF9444823.1"/>
    </source>
</evidence>
<comment type="caution">
    <text evidence="3">The sequence shown here is derived from an EMBL/GenBank/DDBJ whole genome shotgun (WGS) entry which is preliminary data.</text>
</comment>
<sequence>MSGQSTTTRTKPQTRSESHSPSGRTLQPSWAKNAIRQLKLILPGAAITYFLGTVDKFLAILQTGDGSWKSKIALAAFGNGVAMVTLFLYVLALIHLRGENLDWRTWRQSGSLSTIIPVLTITIIAGWLLHFVTLGRWSDLGYIKGFMGASALYTLIFGLLALIPAPRKGKED</sequence>
<proteinExistence type="predicted"/>
<dbReference type="Proteomes" id="UP000807342">
    <property type="component" value="Unassembled WGS sequence"/>
</dbReference>
<dbReference type="EMBL" id="MU151345">
    <property type="protein sequence ID" value="KAF9444823.1"/>
    <property type="molecule type" value="Genomic_DNA"/>
</dbReference>
<protein>
    <submittedName>
        <fullName evidence="3">Uncharacterized protein</fullName>
    </submittedName>
</protein>
<organism evidence="3 4">
    <name type="scientific">Macrolepiota fuliginosa MF-IS2</name>
    <dbReference type="NCBI Taxonomy" id="1400762"/>
    <lineage>
        <taxon>Eukaryota</taxon>
        <taxon>Fungi</taxon>
        <taxon>Dikarya</taxon>
        <taxon>Basidiomycota</taxon>
        <taxon>Agaricomycotina</taxon>
        <taxon>Agaricomycetes</taxon>
        <taxon>Agaricomycetidae</taxon>
        <taxon>Agaricales</taxon>
        <taxon>Agaricineae</taxon>
        <taxon>Agaricaceae</taxon>
        <taxon>Macrolepiota</taxon>
    </lineage>
</organism>
<keyword evidence="4" id="KW-1185">Reference proteome</keyword>
<evidence type="ECO:0000313" key="4">
    <source>
        <dbReference type="Proteomes" id="UP000807342"/>
    </source>
</evidence>
<feature type="transmembrane region" description="Helical" evidence="2">
    <location>
        <begin position="72"/>
        <end position="94"/>
    </location>
</feature>
<feature type="region of interest" description="Disordered" evidence="1">
    <location>
        <begin position="1"/>
        <end position="27"/>
    </location>
</feature>
<keyword evidence="2" id="KW-0472">Membrane</keyword>
<keyword evidence="2" id="KW-0812">Transmembrane</keyword>
<dbReference type="AlphaFoldDB" id="A0A9P5X5F2"/>
<gene>
    <name evidence="3" type="ORF">P691DRAFT_777992</name>
</gene>
<reference evidence="3" key="1">
    <citation type="submission" date="2020-11" db="EMBL/GenBank/DDBJ databases">
        <authorList>
            <consortium name="DOE Joint Genome Institute"/>
            <person name="Ahrendt S."/>
            <person name="Riley R."/>
            <person name="Andreopoulos W."/>
            <person name="Labutti K."/>
            <person name="Pangilinan J."/>
            <person name="Ruiz-Duenas F.J."/>
            <person name="Barrasa J.M."/>
            <person name="Sanchez-Garcia M."/>
            <person name="Camarero S."/>
            <person name="Miyauchi S."/>
            <person name="Serrano A."/>
            <person name="Linde D."/>
            <person name="Babiker R."/>
            <person name="Drula E."/>
            <person name="Ayuso-Fernandez I."/>
            <person name="Pacheco R."/>
            <person name="Padilla G."/>
            <person name="Ferreira P."/>
            <person name="Barriuso J."/>
            <person name="Kellner H."/>
            <person name="Castanera R."/>
            <person name="Alfaro M."/>
            <person name="Ramirez L."/>
            <person name="Pisabarro A.G."/>
            <person name="Kuo A."/>
            <person name="Tritt A."/>
            <person name="Lipzen A."/>
            <person name="He G."/>
            <person name="Yan M."/>
            <person name="Ng V."/>
            <person name="Cullen D."/>
            <person name="Martin F."/>
            <person name="Rosso M.-N."/>
            <person name="Henrissat B."/>
            <person name="Hibbett D."/>
            <person name="Martinez A.T."/>
            <person name="Grigoriev I.V."/>
        </authorList>
    </citation>
    <scope>NUCLEOTIDE SEQUENCE</scope>
    <source>
        <strain evidence="3">MF-IS2</strain>
    </source>
</reference>
<dbReference type="OrthoDB" id="3187264at2759"/>
<feature type="transmembrane region" description="Helical" evidence="2">
    <location>
        <begin position="141"/>
        <end position="163"/>
    </location>
</feature>
<accession>A0A9P5X5F2</accession>
<feature type="transmembrane region" description="Helical" evidence="2">
    <location>
        <begin position="40"/>
        <end position="60"/>
    </location>
</feature>
<feature type="transmembrane region" description="Helical" evidence="2">
    <location>
        <begin position="115"/>
        <end position="135"/>
    </location>
</feature>
<keyword evidence="2" id="KW-1133">Transmembrane helix</keyword>